<evidence type="ECO:0000313" key="2">
    <source>
        <dbReference type="EMBL" id="PKU65630.1"/>
    </source>
</evidence>
<gene>
    <name evidence="2" type="ORF">MA16_Dca021519</name>
</gene>
<sequence>MAVIGKLKTADILNSRGMAVPITCSLCQTFPENHNHIFFGCEFSFTILTRMLPELNCFLLRPTLPQIFEFYEHSVSHNKLEKDLGCLTVSCVIYHIWKERNIRRFSNLSTNSVKIICNISYAIRLKISRWKGKDTLLRRLSGI</sequence>
<dbReference type="InterPro" id="IPR026960">
    <property type="entry name" value="RVT-Znf"/>
</dbReference>
<keyword evidence="3" id="KW-1185">Reference proteome</keyword>
<reference evidence="2 3" key="2">
    <citation type="journal article" date="2017" name="Nature">
        <title>The Apostasia genome and the evolution of orchids.</title>
        <authorList>
            <person name="Zhang G.Q."/>
            <person name="Liu K.W."/>
            <person name="Li Z."/>
            <person name="Lohaus R."/>
            <person name="Hsiao Y.Y."/>
            <person name="Niu S.C."/>
            <person name="Wang J.Y."/>
            <person name="Lin Y.C."/>
            <person name="Xu Q."/>
            <person name="Chen L.J."/>
            <person name="Yoshida K."/>
            <person name="Fujiwara S."/>
            <person name="Wang Z.W."/>
            <person name="Zhang Y.Q."/>
            <person name="Mitsuda N."/>
            <person name="Wang M."/>
            <person name="Liu G.H."/>
            <person name="Pecoraro L."/>
            <person name="Huang H.X."/>
            <person name="Xiao X.J."/>
            <person name="Lin M."/>
            <person name="Wu X.Y."/>
            <person name="Wu W.L."/>
            <person name="Chen Y.Y."/>
            <person name="Chang S.B."/>
            <person name="Sakamoto S."/>
            <person name="Ohme-Takagi M."/>
            <person name="Yagi M."/>
            <person name="Zeng S.J."/>
            <person name="Shen C.Y."/>
            <person name="Yeh C.M."/>
            <person name="Luo Y.B."/>
            <person name="Tsai W.C."/>
            <person name="Van de Peer Y."/>
            <person name="Liu Z.J."/>
        </authorList>
    </citation>
    <scope>NUCLEOTIDE SEQUENCE [LARGE SCALE GENOMIC DNA]</scope>
    <source>
        <tissue evidence="2">The whole plant</tissue>
    </source>
</reference>
<feature type="domain" description="Reverse transcriptase zinc-binding" evidence="1">
    <location>
        <begin position="3"/>
        <end position="44"/>
    </location>
</feature>
<dbReference type="AlphaFoldDB" id="A0A2I0VQE7"/>
<dbReference type="EMBL" id="KZ503325">
    <property type="protein sequence ID" value="PKU65630.1"/>
    <property type="molecule type" value="Genomic_DNA"/>
</dbReference>
<evidence type="ECO:0000313" key="3">
    <source>
        <dbReference type="Proteomes" id="UP000233837"/>
    </source>
</evidence>
<reference evidence="2 3" key="1">
    <citation type="journal article" date="2016" name="Sci. Rep.">
        <title>The Dendrobium catenatum Lindl. genome sequence provides insights into polysaccharide synthase, floral development and adaptive evolution.</title>
        <authorList>
            <person name="Zhang G.Q."/>
            <person name="Xu Q."/>
            <person name="Bian C."/>
            <person name="Tsai W.C."/>
            <person name="Yeh C.M."/>
            <person name="Liu K.W."/>
            <person name="Yoshida K."/>
            <person name="Zhang L.S."/>
            <person name="Chang S.B."/>
            <person name="Chen F."/>
            <person name="Shi Y."/>
            <person name="Su Y.Y."/>
            <person name="Zhang Y.Q."/>
            <person name="Chen L.J."/>
            <person name="Yin Y."/>
            <person name="Lin M."/>
            <person name="Huang H."/>
            <person name="Deng H."/>
            <person name="Wang Z.W."/>
            <person name="Zhu S.L."/>
            <person name="Zhao X."/>
            <person name="Deng C."/>
            <person name="Niu S.C."/>
            <person name="Huang J."/>
            <person name="Wang M."/>
            <person name="Liu G.H."/>
            <person name="Yang H.J."/>
            <person name="Xiao X.J."/>
            <person name="Hsiao Y.Y."/>
            <person name="Wu W.L."/>
            <person name="Chen Y.Y."/>
            <person name="Mitsuda N."/>
            <person name="Ohme-Takagi M."/>
            <person name="Luo Y.B."/>
            <person name="Van de Peer Y."/>
            <person name="Liu Z.J."/>
        </authorList>
    </citation>
    <scope>NUCLEOTIDE SEQUENCE [LARGE SCALE GENOMIC DNA]</scope>
    <source>
        <tissue evidence="2">The whole plant</tissue>
    </source>
</reference>
<evidence type="ECO:0000259" key="1">
    <source>
        <dbReference type="Pfam" id="PF13966"/>
    </source>
</evidence>
<dbReference type="Proteomes" id="UP000233837">
    <property type="component" value="Unassembled WGS sequence"/>
</dbReference>
<organism evidence="2 3">
    <name type="scientific">Dendrobium catenatum</name>
    <dbReference type="NCBI Taxonomy" id="906689"/>
    <lineage>
        <taxon>Eukaryota</taxon>
        <taxon>Viridiplantae</taxon>
        <taxon>Streptophyta</taxon>
        <taxon>Embryophyta</taxon>
        <taxon>Tracheophyta</taxon>
        <taxon>Spermatophyta</taxon>
        <taxon>Magnoliopsida</taxon>
        <taxon>Liliopsida</taxon>
        <taxon>Asparagales</taxon>
        <taxon>Orchidaceae</taxon>
        <taxon>Epidendroideae</taxon>
        <taxon>Malaxideae</taxon>
        <taxon>Dendrobiinae</taxon>
        <taxon>Dendrobium</taxon>
    </lineage>
</organism>
<name>A0A2I0VQE7_9ASPA</name>
<protein>
    <recommendedName>
        <fullName evidence="1">Reverse transcriptase zinc-binding domain-containing protein</fullName>
    </recommendedName>
</protein>
<dbReference type="Pfam" id="PF13966">
    <property type="entry name" value="zf-RVT"/>
    <property type="match status" value="1"/>
</dbReference>
<accession>A0A2I0VQE7</accession>
<proteinExistence type="predicted"/>